<dbReference type="Gene3D" id="3.60.60.10">
    <property type="entry name" value="Penicillin V Acylase, Chain A"/>
    <property type="match status" value="1"/>
</dbReference>
<keyword evidence="1" id="KW-0645">Protease</keyword>
<evidence type="ECO:0000313" key="2">
    <source>
        <dbReference type="EMBL" id="NVK97270.1"/>
    </source>
</evidence>
<comment type="similarity">
    <text evidence="1">Belongs to the peptidase C69 family.</text>
</comment>
<sequence>MSYAIYVGKNHSRTGHAWLAGYGDEPSSHWLEIVPAADHGDGARIEVGVGPEADMPGRRITVPQARHTLRHMRVSYSYYLGVPAPITNGGVNEAGVAVRDVWSTSRAELREMTPRDQTGFNYSDLARAVLERATSARGAVDLCAALIAEYGEATYGGNSHLFADEDEAWVMIQFAGGQGLWVAERLGPDSIRASRPGYVLEVPVDDRDHPDFMWSPNFVSFARDRGWYDGGPFDANAIYGDGKGRWDGIRWIEAEMTKRAARPEKIGLDDMIWAVRTERLTGDTAGYGQVVPLARAADPALAMMWHAACGALAAPFSPVFLGQDRIPPEYGLHRYLTSGESHRFQDTRKAVSGGHDTISVVPQANEISVGAFQQSKQLMYLMQLLGEETLNPVHAAFARREDRLSALVLSHIRVAETAISAGCRADALAVLSAFSNTELTAALSLVRDLCRGLSVHATHLPEGPVSFPQTW</sequence>
<dbReference type="Proteomes" id="UP000565723">
    <property type="component" value="Unassembled WGS sequence"/>
</dbReference>
<dbReference type="RefSeq" id="WP_011048529.1">
    <property type="nucleotide sequence ID" value="NZ_CP076685.1"/>
</dbReference>
<comment type="caution">
    <text evidence="2">The sequence shown here is derived from an EMBL/GenBank/DDBJ whole genome shotgun (WGS) entry which is preliminary data.</text>
</comment>
<dbReference type="AlphaFoldDB" id="A0A850LHL7"/>
<dbReference type="PANTHER" id="PTHR12994:SF17">
    <property type="entry name" value="LD30995P"/>
    <property type="match status" value="1"/>
</dbReference>
<evidence type="ECO:0000256" key="1">
    <source>
        <dbReference type="RuleBase" id="RU364089"/>
    </source>
</evidence>
<dbReference type="SMR" id="A0A850LHL7"/>
<dbReference type="InterPro" id="IPR005322">
    <property type="entry name" value="Peptidase_C69"/>
</dbReference>
<organism evidence="2 3">
    <name type="scientific">Ruegeria pomeroyi</name>
    <dbReference type="NCBI Taxonomy" id="89184"/>
    <lineage>
        <taxon>Bacteria</taxon>
        <taxon>Pseudomonadati</taxon>
        <taxon>Pseudomonadota</taxon>
        <taxon>Alphaproteobacteria</taxon>
        <taxon>Rhodobacterales</taxon>
        <taxon>Roseobacteraceae</taxon>
        <taxon>Ruegeria</taxon>
    </lineage>
</organism>
<dbReference type="GO" id="GO:0016805">
    <property type="term" value="F:dipeptidase activity"/>
    <property type="evidence" value="ECO:0007669"/>
    <property type="project" value="UniProtKB-KW"/>
</dbReference>
<dbReference type="EMBL" id="JABXIY010000026">
    <property type="protein sequence ID" value="NVK97270.1"/>
    <property type="molecule type" value="Genomic_DNA"/>
</dbReference>
<reference evidence="2 3" key="1">
    <citation type="journal article" date="2020" name="Proc. Natl. Acad. Sci. U.S.A.">
        <title>Ecological drivers of bacterial community assembly in synthetic phycospheres.</title>
        <authorList>
            <person name="Fu H."/>
            <person name="Uchimiya M."/>
            <person name="Gore J."/>
            <person name="Moran M.A."/>
        </authorList>
    </citation>
    <scope>NUCLEOTIDE SEQUENCE [LARGE SCALE GENOMIC DNA]</scope>
    <source>
        <strain evidence="2">HF-Din03</strain>
    </source>
</reference>
<keyword evidence="1" id="KW-0378">Hydrolase</keyword>
<accession>A0A850LHL7</accession>
<dbReference type="OMA" id="RYLSMEY"/>
<dbReference type="PANTHER" id="PTHR12994">
    <property type="entry name" value="SECERNIN"/>
    <property type="match status" value="1"/>
</dbReference>
<dbReference type="EC" id="3.4.-.-" evidence="1"/>
<evidence type="ECO:0000313" key="3">
    <source>
        <dbReference type="Proteomes" id="UP000565723"/>
    </source>
</evidence>
<keyword evidence="1" id="KW-0224">Dipeptidase</keyword>
<proteinExistence type="inferred from homology"/>
<dbReference type="FunFam" id="3.60.60.10:FF:000016">
    <property type="entry name" value="Dipeptidase"/>
    <property type="match status" value="1"/>
</dbReference>
<gene>
    <name evidence="2" type="ORF">HW564_10105</name>
</gene>
<comment type="catalytic activity">
    <reaction evidence="1">
        <text>an L-aminoacyl-L-amino acid + H2O = 2 an L-alpha-amino acid</text>
        <dbReference type="Rhea" id="RHEA:48940"/>
        <dbReference type="ChEBI" id="CHEBI:15377"/>
        <dbReference type="ChEBI" id="CHEBI:59869"/>
        <dbReference type="ChEBI" id="CHEBI:77460"/>
    </reaction>
</comment>
<protein>
    <recommendedName>
        <fullName evidence="1">Dipeptidase</fullName>
        <ecNumber evidence="1">3.4.-.-</ecNumber>
    </recommendedName>
</protein>
<dbReference type="GO" id="GO:0006508">
    <property type="term" value="P:proteolysis"/>
    <property type="evidence" value="ECO:0007669"/>
    <property type="project" value="UniProtKB-KW"/>
</dbReference>
<dbReference type="GO" id="GO:0070004">
    <property type="term" value="F:cysteine-type exopeptidase activity"/>
    <property type="evidence" value="ECO:0007669"/>
    <property type="project" value="InterPro"/>
</dbReference>
<dbReference type="Pfam" id="PF03577">
    <property type="entry name" value="Peptidase_C69"/>
    <property type="match status" value="1"/>
</dbReference>
<name>A0A850LHL7_9RHOB</name>